<sequence length="469" mass="52912">MIAEINRLRCHIVLYKEVNPDEQIANWTALDFLQYALFLDEAEDPLEVLKIQEQEKEAKKKTKLSEKENKGKTESKGKPLQASRKGIKDTQNVKTLESGKPKEETVVKSKPLARTVQERTDKSVKFAGSESREDFNNKRNREDRQPTIQSEFGREGREQRDREVREKGDGSRPDFGDSRGRGRGANRVLGRGRGTRGGGRGTYDNRGKREYDRQSGSDKTGVKPVDKREGGGAHNWGNHKDDIAEQLNTTQLSDDQQDWTHEKSAPDTQSSETVEKEAETGANDDPEAAQHTEEEPKELTLDEYKALRGNRQKPTFNLRKAGEGEDLSQWKKMYALNKKKEGEEEEDEEDVRYLVEYDASDYPQRVGRQKHLLDIDIHFADTRRGTRSRGRGGPRAGGGGGSRGGGVGPTRGNITPGLRGAISGGETRQTNIVRDRDRMDRPEREPYQNRATRQSAPKVDDEHDFPSLG</sequence>
<reference evidence="3" key="1">
    <citation type="submission" date="2020-11" db="EMBL/GenBank/DDBJ databases">
        <authorList>
            <person name="Tran Van P."/>
        </authorList>
    </citation>
    <scope>NUCLEOTIDE SEQUENCE</scope>
</reference>
<gene>
    <name evidence="3" type="ORF">TBIB3V08_LOCUS7161</name>
</gene>
<dbReference type="PANTHER" id="PTHR12299">
    <property type="entry name" value="HYALURONIC ACID-BINDING PROTEIN 4"/>
    <property type="match status" value="1"/>
</dbReference>
<dbReference type="InterPro" id="IPR039764">
    <property type="entry name" value="HABP4/SERBP1-like"/>
</dbReference>
<dbReference type="AlphaFoldDB" id="A0A7R9F197"/>
<organism evidence="3">
    <name type="scientific">Timema bartmani</name>
    <dbReference type="NCBI Taxonomy" id="61472"/>
    <lineage>
        <taxon>Eukaryota</taxon>
        <taxon>Metazoa</taxon>
        <taxon>Ecdysozoa</taxon>
        <taxon>Arthropoda</taxon>
        <taxon>Hexapoda</taxon>
        <taxon>Insecta</taxon>
        <taxon>Pterygota</taxon>
        <taxon>Neoptera</taxon>
        <taxon>Polyneoptera</taxon>
        <taxon>Phasmatodea</taxon>
        <taxon>Timematodea</taxon>
        <taxon>Timematoidea</taxon>
        <taxon>Timematidae</taxon>
        <taxon>Timema</taxon>
    </lineage>
</organism>
<proteinExistence type="predicted"/>
<dbReference type="InterPro" id="IPR006861">
    <property type="entry name" value="HABP4_PAIRBP1-bd"/>
</dbReference>
<feature type="compositionally biased region" description="Gly residues" evidence="1">
    <location>
        <begin position="393"/>
        <end position="409"/>
    </location>
</feature>
<feature type="compositionally biased region" description="Basic and acidic residues" evidence="1">
    <location>
        <begin position="116"/>
        <end position="145"/>
    </location>
</feature>
<evidence type="ECO:0000313" key="3">
    <source>
        <dbReference type="EMBL" id="CAD7444795.1"/>
    </source>
</evidence>
<dbReference type="GO" id="GO:0005634">
    <property type="term" value="C:nucleus"/>
    <property type="evidence" value="ECO:0007669"/>
    <property type="project" value="TreeGrafter"/>
</dbReference>
<protein>
    <recommendedName>
        <fullName evidence="2">Hyaluronan/mRNA-binding protein domain-containing protein</fullName>
    </recommendedName>
</protein>
<dbReference type="GO" id="GO:0003723">
    <property type="term" value="F:RNA binding"/>
    <property type="evidence" value="ECO:0007669"/>
    <property type="project" value="InterPro"/>
</dbReference>
<feature type="compositionally biased region" description="Basic and acidic residues" evidence="1">
    <location>
        <begin position="288"/>
        <end position="306"/>
    </location>
</feature>
<feature type="region of interest" description="Disordered" evidence="1">
    <location>
        <begin position="55"/>
        <end position="324"/>
    </location>
</feature>
<feature type="compositionally biased region" description="Basic and acidic residues" evidence="1">
    <location>
        <begin position="97"/>
        <end position="107"/>
    </location>
</feature>
<name>A0A7R9F197_9NEOP</name>
<feature type="domain" description="Hyaluronan/mRNA-binding protein" evidence="2">
    <location>
        <begin position="207"/>
        <end position="324"/>
    </location>
</feature>
<dbReference type="EMBL" id="OD566871">
    <property type="protein sequence ID" value="CAD7444795.1"/>
    <property type="molecule type" value="Genomic_DNA"/>
</dbReference>
<feature type="compositionally biased region" description="Basic and acidic residues" evidence="1">
    <location>
        <begin position="458"/>
        <end position="469"/>
    </location>
</feature>
<evidence type="ECO:0000256" key="1">
    <source>
        <dbReference type="SAM" id="MobiDB-lite"/>
    </source>
</evidence>
<feature type="region of interest" description="Disordered" evidence="1">
    <location>
        <begin position="381"/>
        <end position="469"/>
    </location>
</feature>
<dbReference type="SMART" id="SM01233">
    <property type="entry name" value="HABP4_PAI-RBP1"/>
    <property type="match status" value="1"/>
</dbReference>
<feature type="compositionally biased region" description="Gly residues" evidence="1">
    <location>
        <begin position="191"/>
        <end position="201"/>
    </location>
</feature>
<dbReference type="PANTHER" id="PTHR12299:SF17">
    <property type="entry name" value="AT19571P-RELATED"/>
    <property type="match status" value="1"/>
</dbReference>
<evidence type="ECO:0000259" key="2">
    <source>
        <dbReference type="SMART" id="SM01233"/>
    </source>
</evidence>
<dbReference type="Pfam" id="PF04774">
    <property type="entry name" value="HABP4_PAI-RBP1"/>
    <property type="match status" value="1"/>
</dbReference>
<feature type="compositionally biased region" description="Basic and acidic residues" evidence="1">
    <location>
        <begin position="433"/>
        <end position="447"/>
    </location>
</feature>
<feature type="compositionally biased region" description="Basic and acidic residues" evidence="1">
    <location>
        <begin position="203"/>
        <end position="231"/>
    </location>
</feature>
<feature type="compositionally biased region" description="Basic and acidic residues" evidence="1">
    <location>
        <begin position="55"/>
        <end position="77"/>
    </location>
</feature>
<dbReference type="GO" id="GO:0005737">
    <property type="term" value="C:cytoplasm"/>
    <property type="evidence" value="ECO:0007669"/>
    <property type="project" value="TreeGrafter"/>
</dbReference>
<accession>A0A7R9F197</accession>
<feature type="compositionally biased region" description="Basic and acidic residues" evidence="1">
    <location>
        <begin position="152"/>
        <end position="180"/>
    </location>
</feature>